<dbReference type="GO" id="GO:0005886">
    <property type="term" value="C:plasma membrane"/>
    <property type="evidence" value="ECO:0007669"/>
    <property type="project" value="TreeGrafter"/>
</dbReference>
<dbReference type="OrthoDB" id="297496at2759"/>
<feature type="transmembrane region" description="Helical" evidence="17">
    <location>
        <begin position="214"/>
        <end position="231"/>
    </location>
</feature>
<keyword evidence="12 15" id="KW-0407">Ion channel</keyword>
<dbReference type="PRINTS" id="PR01333">
    <property type="entry name" value="2POREKCHANEL"/>
</dbReference>
<feature type="transmembrane region" description="Helical" evidence="17">
    <location>
        <begin position="20"/>
        <end position="40"/>
    </location>
</feature>
<evidence type="ECO:0000313" key="20">
    <source>
        <dbReference type="Proteomes" id="UP000298663"/>
    </source>
</evidence>
<evidence type="ECO:0000256" key="13">
    <source>
        <dbReference type="PIRNR" id="PIRNR038061"/>
    </source>
</evidence>
<keyword evidence="10 13" id="KW-0472">Membrane</keyword>
<dbReference type="PANTHER" id="PTHR11003">
    <property type="entry name" value="POTASSIUM CHANNEL, SUBFAMILY K"/>
    <property type="match status" value="1"/>
</dbReference>
<evidence type="ECO:0000256" key="16">
    <source>
        <dbReference type="SAM" id="MobiDB-lite"/>
    </source>
</evidence>
<dbReference type="InterPro" id="IPR013099">
    <property type="entry name" value="K_chnl_dom"/>
</dbReference>
<keyword evidence="4 13" id="KW-0633">Potassium transport</keyword>
<keyword evidence="7 13" id="KW-0630">Potassium</keyword>
<feature type="transmembrane region" description="Helical" evidence="17">
    <location>
        <begin position="180"/>
        <end position="202"/>
    </location>
</feature>
<dbReference type="STRING" id="34508.A0A4U5NWQ6"/>
<dbReference type="SUPFAM" id="SSF81324">
    <property type="entry name" value="Voltage-gated potassium channels"/>
    <property type="match status" value="2"/>
</dbReference>
<evidence type="ECO:0000256" key="8">
    <source>
        <dbReference type="ARBA" id="ARBA00022989"/>
    </source>
</evidence>
<feature type="transmembrane region" description="Helical" evidence="17">
    <location>
        <begin position="243"/>
        <end position="267"/>
    </location>
</feature>
<dbReference type="InterPro" id="IPR003280">
    <property type="entry name" value="2pore_dom_K_chnl"/>
</dbReference>
<keyword evidence="3 13" id="KW-0813">Transport</keyword>
<keyword evidence="8 17" id="KW-1133">Transmembrane helix</keyword>
<feature type="domain" description="Potassium channel" evidence="18">
    <location>
        <begin position="190"/>
        <end position="267"/>
    </location>
</feature>
<keyword evidence="6 13" id="KW-0631">Potassium channel</keyword>
<feature type="domain" description="Potassium channel" evidence="18">
    <location>
        <begin position="97"/>
        <end position="155"/>
    </location>
</feature>
<evidence type="ECO:0000313" key="19">
    <source>
        <dbReference type="EMBL" id="TKR87683.1"/>
    </source>
</evidence>
<feature type="transmembrane region" description="Helical" evidence="17">
    <location>
        <begin position="133"/>
        <end position="152"/>
    </location>
</feature>
<evidence type="ECO:0000256" key="1">
    <source>
        <dbReference type="ARBA" id="ARBA00004141"/>
    </source>
</evidence>
<dbReference type="InterPro" id="IPR005408">
    <property type="entry name" value="2pore_dom_K_chnl_TWIK"/>
</dbReference>
<evidence type="ECO:0000256" key="12">
    <source>
        <dbReference type="ARBA" id="ARBA00023303"/>
    </source>
</evidence>
<protein>
    <recommendedName>
        <fullName evidence="13">Two pore potassium channel protein sup-9</fullName>
    </recommendedName>
</protein>
<evidence type="ECO:0000256" key="5">
    <source>
        <dbReference type="ARBA" id="ARBA00022692"/>
    </source>
</evidence>
<comment type="similarity">
    <text evidence="2 15">Belongs to the two pore domain potassium channel (TC 1.A.1.8) family.</text>
</comment>
<gene>
    <name evidence="19" type="ORF">L596_012044</name>
</gene>
<dbReference type="Proteomes" id="UP000298663">
    <property type="component" value="Unassembled WGS sequence"/>
</dbReference>
<accession>A0A4U5NWQ6</accession>
<reference evidence="19 20" key="1">
    <citation type="journal article" date="2015" name="Genome Biol.">
        <title>Comparative genomics of Steinernema reveals deeply conserved gene regulatory networks.</title>
        <authorList>
            <person name="Dillman A.R."/>
            <person name="Macchietto M."/>
            <person name="Porter C.F."/>
            <person name="Rogers A."/>
            <person name="Williams B."/>
            <person name="Antoshechkin I."/>
            <person name="Lee M.M."/>
            <person name="Goodwin Z."/>
            <person name="Lu X."/>
            <person name="Lewis E.E."/>
            <person name="Goodrich-Blair H."/>
            <person name="Stock S.P."/>
            <person name="Adams B.J."/>
            <person name="Sternberg P.W."/>
            <person name="Mortazavi A."/>
        </authorList>
    </citation>
    <scope>NUCLEOTIDE SEQUENCE [LARGE SCALE GENOMIC DNA]</scope>
    <source>
        <strain evidence="19 20">ALL</strain>
    </source>
</reference>
<keyword evidence="20" id="KW-1185">Reference proteome</keyword>
<evidence type="ECO:0000256" key="2">
    <source>
        <dbReference type="ARBA" id="ARBA00006666"/>
    </source>
</evidence>
<comment type="caution">
    <text evidence="19">The sequence shown here is derived from an EMBL/GenBank/DDBJ whole genome shotgun (WGS) entry which is preliminary data.</text>
</comment>
<dbReference type="EMBL" id="AZBU02000003">
    <property type="protein sequence ID" value="TKR87683.1"/>
    <property type="molecule type" value="Genomic_DNA"/>
</dbReference>
<dbReference type="GO" id="GO:0022841">
    <property type="term" value="F:potassium ion leak channel activity"/>
    <property type="evidence" value="ECO:0007669"/>
    <property type="project" value="TreeGrafter"/>
</dbReference>
<evidence type="ECO:0000256" key="9">
    <source>
        <dbReference type="ARBA" id="ARBA00023065"/>
    </source>
</evidence>
<evidence type="ECO:0000256" key="3">
    <source>
        <dbReference type="ARBA" id="ARBA00022448"/>
    </source>
</evidence>
<evidence type="ECO:0000256" key="6">
    <source>
        <dbReference type="ARBA" id="ARBA00022826"/>
    </source>
</evidence>
<proteinExistence type="inferred from homology"/>
<feature type="transmembrane region" description="Helical" evidence="17">
    <location>
        <begin position="102"/>
        <end position="121"/>
    </location>
</feature>
<evidence type="ECO:0000256" key="17">
    <source>
        <dbReference type="SAM" id="Phobius"/>
    </source>
</evidence>
<evidence type="ECO:0000256" key="10">
    <source>
        <dbReference type="ARBA" id="ARBA00023136"/>
    </source>
</evidence>
<feature type="glycosylation site" description="N-linked (GlcNAc...) asparagine" evidence="14">
    <location>
        <position position="93"/>
    </location>
</feature>
<dbReference type="GO" id="GO:0015271">
    <property type="term" value="F:outward rectifier potassium channel activity"/>
    <property type="evidence" value="ECO:0007669"/>
    <property type="project" value="TreeGrafter"/>
</dbReference>
<evidence type="ECO:0000256" key="4">
    <source>
        <dbReference type="ARBA" id="ARBA00022538"/>
    </source>
</evidence>
<evidence type="ECO:0000259" key="18">
    <source>
        <dbReference type="Pfam" id="PF07885"/>
    </source>
</evidence>
<dbReference type="PANTHER" id="PTHR11003:SF249">
    <property type="entry name" value="TWO PORE POTASSIUM CHANNEL PROTEIN SUP-9"/>
    <property type="match status" value="1"/>
</dbReference>
<keyword evidence="5 15" id="KW-0812">Transmembrane</keyword>
<name>A0A4U5NWQ6_STECR</name>
<evidence type="ECO:0000256" key="11">
    <source>
        <dbReference type="ARBA" id="ARBA00023180"/>
    </source>
</evidence>
<reference evidence="19 20" key="2">
    <citation type="journal article" date="2019" name="G3 (Bethesda)">
        <title>Hybrid Assembly of the Genome of the Entomopathogenic Nematode Steinernema carpocapsae Identifies the X-Chromosome.</title>
        <authorList>
            <person name="Serra L."/>
            <person name="Macchietto M."/>
            <person name="Macias-Munoz A."/>
            <person name="McGill C.J."/>
            <person name="Rodriguez I.M."/>
            <person name="Rodriguez B."/>
            <person name="Murad R."/>
            <person name="Mortazavi A."/>
        </authorList>
    </citation>
    <scope>NUCLEOTIDE SEQUENCE [LARGE SCALE GENOMIC DNA]</scope>
    <source>
        <strain evidence="19 20">ALL</strain>
    </source>
</reference>
<dbReference type="Gene3D" id="1.10.287.70">
    <property type="match status" value="1"/>
</dbReference>
<comment type="subcellular location">
    <subcellularLocation>
        <location evidence="1">Membrane</location>
        <topology evidence="1">Multi-pass membrane protein</topology>
    </subcellularLocation>
</comment>
<sequence length="336" mass="38783">MVGQMHPSNFQIQETNARLAVGLVAMIFYLLIGAFVFVKIEQPREEVEMDAYVEYRNEWIYRLKMAGFNEDQIDRLFADIRDAALNGIWIEKNVTNEPNWSYGQAFFFAGTLISTVGYGHVSPRTHEGKMFTIIYCIIGIPLTLALLSALVVRLRQPSMWLRCQMNKKLGHLFHTTHLQLFHLLFVTVLLFVFAFLIPSLIFTSIEDDWEFLDAFYYCFVSLTTIGLGNQVPGDSPDQQFRAFYKLLTTMYLLFGLCGMMLFLATLYDIPQLNLMRFFIMKDEGNAELYGDGEKIQINRTNGGPKYNRQLDDDDSPPAIPTNYMSTNGFYQQPMMR</sequence>
<evidence type="ECO:0000256" key="7">
    <source>
        <dbReference type="ARBA" id="ARBA00022958"/>
    </source>
</evidence>
<organism evidence="19 20">
    <name type="scientific">Steinernema carpocapsae</name>
    <name type="common">Entomopathogenic nematode</name>
    <dbReference type="NCBI Taxonomy" id="34508"/>
    <lineage>
        <taxon>Eukaryota</taxon>
        <taxon>Metazoa</taxon>
        <taxon>Ecdysozoa</taxon>
        <taxon>Nematoda</taxon>
        <taxon>Chromadorea</taxon>
        <taxon>Rhabditida</taxon>
        <taxon>Tylenchina</taxon>
        <taxon>Panagrolaimomorpha</taxon>
        <taxon>Strongyloidoidea</taxon>
        <taxon>Steinernematidae</taxon>
        <taxon>Steinernema</taxon>
    </lineage>
</organism>
<dbReference type="PIRSF" id="PIRSF038061">
    <property type="entry name" value="K_channel_subfamily_K_type"/>
    <property type="match status" value="1"/>
</dbReference>
<evidence type="ECO:0000256" key="14">
    <source>
        <dbReference type="PIRSR" id="PIRSR038061-1"/>
    </source>
</evidence>
<dbReference type="AlphaFoldDB" id="A0A4U5NWQ6"/>
<keyword evidence="11" id="KW-0325">Glycoprotein</keyword>
<dbReference type="Pfam" id="PF07885">
    <property type="entry name" value="Ion_trans_2"/>
    <property type="match status" value="2"/>
</dbReference>
<keyword evidence="9 13" id="KW-0406">Ion transport</keyword>
<evidence type="ECO:0000256" key="15">
    <source>
        <dbReference type="RuleBase" id="RU003857"/>
    </source>
</evidence>
<dbReference type="InterPro" id="IPR003092">
    <property type="entry name" value="2pore_dom_K_chnl_TASK"/>
</dbReference>
<feature type="region of interest" description="Disordered" evidence="16">
    <location>
        <begin position="301"/>
        <end position="327"/>
    </location>
</feature>
<dbReference type="GO" id="GO:0030322">
    <property type="term" value="P:stabilization of membrane potential"/>
    <property type="evidence" value="ECO:0007669"/>
    <property type="project" value="TreeGrafter"/>
</dbReference>
<dbReference type="PRINTS" id="PR01586">
    <property type="entry name" value="TWIKCHANNEL"/>
</dbReference>